<keyword evidence="2" id="KW-0808">Transferase</keyword>
<organism evidence="2 3">
    <name type="scientific">Marinifilum breve</name>
    <dbReference type="NCBI Taxonomy" id="2184082"/>
    <lineage>
        <taxon>Bacteria</taxon>
        <taxon>Pseudomonadati</taxon>
        <taxon>Bacteroidota</taxon>
        <taxon>Bacteroidia</taxon>
        <taxon>Marinilabiliales</taxon>
        <taxon>Marinifilaceae</taxon>
    </lineage>
</organism>
<dbReference type="InterPro" id="IPR016181">
    <property type="entry name" value="Acyl_CoA_acyltransferase"/>
</dbReference>
<dbReference type="GO" id="GO:0016747">
    <property type="term" value="F:acyltransferase activity, transferring groups other than amino-acyl groups"/>
    <property type="evidence" value="ECO:0007669"/>
    <property type="project" value="InterPro"/>
</dbReference>
<feature type="domain" description="N-acetyltransferase" evidence="1">
    <location>
        <begin position="9"/>
        <end position="171"/>
    </location>
</feature>
<gene>
    <name evidence="2" type="ORF">DF185_14110</name>
</gene>
<reference evidence="2 3" key="1">
    <citation type="submission" date="2018-05" db="EMBL/GenBank/DDBJ databases">
        <title>Marinifilum breve JC075T sp. nov., a marine bacterium isolated from Yongle Blue Hole in the South China Sea.</title>
        <authorList>
            <person name="Fu T."/>
        </authorList>
    </citation>
    <scope>NUCLEOTIDE SEQUENCE [LARGE SCALE GENOMIC DNA]</scope>
    <source>
        <strain evidence="2 3">JC075</strain>
    </source>
</reference>
<dbReference type="PROSITE" id="PS51186">
    <property type="entry name" value="GNAT"/>
    <property type="match status" value="1"/>
</dbReference>
<dbReference type="InterPro" id="IPR000182">
    <property type="entry name" value="GNAT_dom"/>
</dbReference>
<proteinExistence type="predicted"/>
<dbReference type="SUPFAM" id="SSF55729">
    <property type="entry name" value="Acyl-CoA N-acyltransferases (Nat)"/>
    <property type="match status" value="1"/>
</dbReference>
<dbReference type="EMBL" id="QFLI01000006">
    <property type="protein sequence ID" value="PXX99013.1"/>
    <property type="molecule type" value="Genomic_DNA"/>
</dbReference>
<dbReference type="Gene3D" id="3.40.630.30">
    <property type="match status" value="1"/>
</dbReference>
<accession>A0A2V3ZUN9</accession>
<dbReference type="OrthoDB" id="893030at2"/>
<dbReference type="CDD" id="cd04301">
    <property type="entry name" value="NAT_SF"/>
    <property type="match status" value="1"/>
</dbReference>
<dbReference type="PANTHER" id="PTHR43415">
    <property type="entry name" value="SPERMIDINE N(1)-ACETYLTRANSFERASE"/>
    <property type="match status" value="1"/>
</dbReference>
<dbReference type="Pfam" id="PF13302">
    <property type="entry name" value="Acetyltransf_3"/>
    <property type="match status" value="1"/>
</dbReference>
<evidence type="ECO:0000313" key="2">
    <source>
        <dbReference type="EMBL" id="PXX99013.1"/>
    </source>
</evidence>
<evidence type="ECO:0000313" key="3">
    <source>
        <dbReference type="Proteomes" id="UP000248079"/>
    </source>
</evidence>
<protein>
    <submittedName>
        <fullName evidence="2">GNAT family N-acetyltransferase</fullName>
    </submittedName>
</protein>
<dbReference type="AlphaFoldDB" id="A0A2V3ZUN9"/>
<evidence type="ECO:0000259" key="1">
    <source>
        <dbReference type="PROSITE" id="PS51186"/>
    </source>
</evidence>
<dbReference type="Proteomes" id="UP000248079">
    <property type="component" value="Unassembled WGS sequence"/>
</dbReference>
<sequence>MQILENNNIRLRALEPTDLKLLYSWENDSSIWEVSHTLKPFSLFVLKQYLETSHLDIFESKQLRLVIERKADHEPIGLIDLFDFDPFHQHAGIGISINNREHQKKGYATEALETLCDYAFSVLQIHQLYCNITSKNEASLKLFQNQGFEIVGLKKDWIKTQNGWLDEYLLQKINTTSL</sequence>
<dbReference type="RefSeq" id="WP_110361408.1">
    <property type="nucleotide sequence ID" value="NZ_QFLI01000006.1"/>
</dbReference>
<name>A0A2V3ZUN9_9BACT</name>
<dbReference type="PANTHER" id="PTHR43415:SF3">
    <property type="entry name" value="GNAT-FAMILY ACETYLTRANSFERASE"/>
    <property type="match status" value="1"/>
</dbReference>
<keyword evidence="3" id="KW-1185">Reference proteome</keyword>
<comment type="caution">
    <text evidence="2">The sequence shown here is derived from an EMBL/GenBank/DDBJ whole genome shotgun (WGS) entry which is preliminary data.</text>
</comment>